<organism evidence="2 3">
    <name type="scientific">Coccomyxa subellipsoidea (strain C-169)</name>
    <name type="common">Green microalga</name>
    <dbReference type="NCBI Taxonomy" id="574566"/>
    <lineage>
        <taxon>Eukaryota</taxon>
        <taxon>Viridiplantae</taxon>
        <taxon>Chlorophyta</taxon>
        <taxon>core chlorophytes</taxon>
        <taxon>Trebouxiophyceae</taxon>
        <taxon>Trebouxiophyceae incertae sedis</taxon>
        <taxon>Coccomyxaceae</taxon>
        <taxon>Coccomyxa</taxon>
        <taxon>Coccomyxa subellipsoidea</taxon>
    </lineage>
</organism>
<dbReference type="Gene3D" id="1.10.10.10">
    <property type="entry name" value="Winged helix-like DNA-binding domain superfamily/Winged helix DNA-binding domain"/>
    <property type="match status" value="1"/>
</dbReference>
<dbReference type="GeneID" id="17041262"/>
<keyword evidence="1" id="KW-0234">DNA repair</keyword>
<keyword evidence="1" id="KW-0233">DNA recombination</keyword>
<dbReference type="GO" id="GO:0030915">
    <property type="term" value="C:Smc5-Smc6 complex"/>
    <property type="evidence" value="ECO:0007669"/>
    <property type="project" value="UniProtKB-UniRule"/>
</dbReference>
<dbReference type="EC" id="2.3.2.27" evidence="1"/>
<dbReference type="STRING" id="574566.I0YY05"/>
<dbReference type="RefSeq" id="XP_005647818.1">
    <property type="nucleotide sequence ID" value="XM_005647761.1"/>
</dbReference>
<keyword evidence="1" id="KW-0863">Zinc-finger</keyword>
<keyword evidence="1" id="KW-0227">DNA damage</keyword>
<keyword evidence="1" id="KW-0539">Nucleus</keyword>
<evidence type="ECO:0000313" key="3">
    <source>
        <dbReference type="Proteomes" id="UP000007264"/>
    </source>
</evidence>
<dbReference type="GO" id="GO:0005634">
    <property type="term" value="C:nucleus"/>
    <property type="evidence" value="ECO:0007669"/>
    <property type="project" value="UniProtKB-SubCell"/>
</dbReference>
<sequence length="148" mass="16405">MQLDGKWYIAVINKLPDEVSKTLGSSLSLAQVQFLKTVLEAIAMDQDAEDGVGSVGAVQASNLNFTQTQAFQATQAEGGSQASSQQLKLSMVEKEALLPRLVEEHWLAPSPHRMGYYSIGVRSFLELKDYLLSLELPEETRTAWEKFL</sequence>
<comment type="caution">
    <text evidence="2">The sequence shown here is derived from an EMBL/GenBank/DDBJ whole genome shotgun (WGS) entry which is preliminary data.</text>
</comment>
<dbReference type="GO" id="GO:0000724">
    <property type="term" value="P:double-strand break repair via homologous recombination"/>
    <property type="evidence" value="ECO:0007669"/>
    <property type="project" value="TreeGrafter"/>
</dbReference>
<evidence type="ECO:0000256" key="1">
    <source>
        <dbReference type="RuleBase" id="RU368018"/>
    </source>
</evidence>
<comment type="catalytic activity">
    <reaction evidence="1">
        <text>S-ubiquitinyl-[E2 ubiquitin-conjugating enzyme]-L-cysteine + [acceptor protein]-L-lysine = [E2 ubiquitin-conjugating enzyme]-L-cysteine + N(6)-ubiquitinyl-[acceptor protein]-L-lysine.</text>
        <dbReference type="EC" id="2.3.2.27"/>
    </reaction>
</comment>
<keyword evidence="1" id="KW-0862">Zinc</keyword>
<dbReference type="InterPro" id="IPR011513">
    <property type="entry name" value="Nse1"/>
</dbReference>
<dbReference type="InterPro" id="IPR036388">
    <property type="entry name" value="WH-like_DNA-bd_sf"/>
</dbReference>
<comment type="subcellular location">
    <subcellularLocation>
        <location evidence="1">Nucleus</location>
    </subcellularLocation>
</comment>
<dbReference type="GO" id="GO:0061630">
    <property type="term" value="F:ubiquitin protein ligase activity"/>
    <property type="evidence" value="ECO:0007669"/>
    <property type="project" value="UniProtKB-EC"/>
</dbReference>
<dbReference type="PANTHER" id="PTHR20973:SF0">
    <property type="entry name" value="NON-STRUCTURAL MAINTENANCE OF CHROMOSOMES ELEMENT 1 HOMOLOG"/>
    <property type="match status" value="1"/>
</dbReference>
<reference evidence="2 3" key="1">
    <citation type="journal article" date="2012" name="Genome Biol.">
        <title>The genome of the polar eukaryotic microalga coccomyxa subellipsoidea reveals traits of cold adaptation.</title>
        <authorList>
            <person name="Blanc G."/>
            <person name="Agarkova I."/>
            <person name="Grimwood J."/>
            <person name="Kuo A."/>
            <person name="Brueggeman A."/>
            <person name="Dunigan D."/>
            <person name="Gurnon J."/>
            <person name="Ladunga I."/>
            <person name="Lindquist E."/>
            <person name="Lucas S."/>
            <person name="Pangilinan J."/>
            <person name="Proschold T."/>
            <person name="Salamov A."/>
            <person name="Schmutz J."/>
            <person name="Weeks D."/>
            <person name="Yamada T."/>
            <person name="Claverie J.M."/>
            <person name="Grigoriev I."/>
            <person name="Van Etten J."/>
            <person name="Lomsadze A."/>
            <person name="Borodovsky M."/>
        </authorList>
    </citation>
    <scope>NUCLEOTIDE SEQUENCE [LARGE SCALE GENOMIC DNA]</scope>
    <source>
        <strain evidence="2 3">C-169</strain>
    </source>
</reference>
<dbReference type="Proteomes" id="UP000007264">
    <property type="component" value="Unassembled WGS sequence"/>
</dbReference>
<protein>
    <recommendedName>
        <fullName evidence="1">Non-structural maintenance of chromosomes element 1 homolog</fullName>
        <ecNumber evidence="1">2.3.2.27</ecNumber>
    </recommendedName>
</protein>
<keyword evidence="1" id="KW-0833">Ubl conjugation pathway</keyword>
<evidence type="ECO:0000313" key="2">
    <source>
        <dbReference type="EMBL" id="EIE23274.1"/>
    </source>
</evidence>
<keyword evidence="1" id="KW-0479">Metal-binding</keyword>
<keyword evidence="3" id="KW-1185">Reference proteome</keyword>
<keyword evidence="1" id="KW-0808">Transferase</keyword>
<dbReference type="EMBL" id="AGSI01000008">
    <property type="protein sequence ID" value="EIE23274.1"/>
    <property type="molecule type" value="Genomic_DNA"/>
</dbReference>
<dbReference type="PANTHER" id="PTHR20973">
    <property type="entry name" value="NON-SMC ELEMENT 1-RELATED"/>
    <property type="match status" value="1"/>
</dbReference>
<dbReference type="KEGG" id="csl:COCSUDRAFT_63630"/>
<comment type="subunit">
    <text evidence="1">Component of the Smc5-Smc6 complex.</text>
</comment>
<dbReference type="AlphaFoldDB" id="I0YY05"/>
<dbReference type="OrthoDB" id="185455at2759"/>
<dbReference type="GO" id="GO:0008270">
    <property type="term" value="F:zinc ion binding"/>
    <property type="evidence" value="ECO:0007669"/>
    <property type="project" value="UniProtKB-KW"/>
</dbReference>
<accession>I0YY05</accession>
<comment type="similarity">
    <text evidence="1">Belongs to the NSE1 family.</text>
</comment>
<name>I0YY05_COCSC</name>
<dbReference type="Pfam" id="PF07574">
    <property type="entry name" value="SMC_Nse1"/>
    <property type="match status" value="1"/>
</dbReference>
<gene>
    <name evidence="2" type="ORF">COCSUDRAFT_63630</name>
</gene>
<proteinExistence type="inferred from homology"/>